<feature type="region of interest" description="Disordered" evidence="2">
    <location>
        <begin position="364"/>
        <end position="389"/>
    </location>
</feature>
<feature type="compositionally biased region" description="Polar residues" evidence="2">
    <location>
        <begin position="33"/>
        <end position="49"/>
    </location>
</feature>
<feature type="compositionally biased region" description="Low complexity" evidence="2">
    <location>
        <begin position="95"/>
        <end position="108"/>
    </location>
</feature>
<feature type="region of interest" description="Disordered" evidence="2">
    <location>
        <begin position="33"/>
        <end position="130"/>
    </location>
</feature>
<name>A0A830HT51_9CHLO</name>
<evidence type="ECO:0000313" key="4">
    <source>
        <dbReference type="Proteomes" id="UP000660262"/>
    </source>
</evidence>
<reference evidence="3" key="1">
    <citation type="submission" date="2020-10" db="EMBL/GenBank/DDBJ databases">
        <title>Unveiling of a novel bifunctional photoreceptor, Dualchrome1, isolated from a cosmopolitan green alga.</title>
        <authorList>
            <person name="Suzuki S."/>
            <person name="Kawachi M."/>
        </authorList>
    </citation>
    <scope>NUCLEOTIDE SEQUENCE</scope>
    <source>
        <strain evidence="3">NIES 2893</strain>
    </source>
</reference>
<keyword evidence="4" id="KW-1185">Reference proteome</keyword>
<gene>
    <name evidence="3" type="ORF">PPROV_000739800</name>
</gene>
<dbReference type="GO" id="GO:0016301">
    <property type="term" value="F:kinase activity"/>
    <property type="evidence" value="ECO:0007669"/>
    <property type="project" value="UniProtKB-KW"/>
</dbReference>
<feature type="compositionally biased region" description="Basic and acidic residues" evidence="2">
    <location>
        <begin position="66"/>
        <end position="94"/>
    </location>
</feature>
<organism evidence="3 4">
    <name type="scientific">Pycnococcus provasolii</name>
    <dbReference type="NCBI Taxonomy" id="41880"/>
    <lineage>
        <taxon>Eukaryota</taxon>
        <taxon>Viridiplantae</taxon>
        <taxon>Chlorophyta</taxon>
        <taxon>Pseudoscourfieldiophyceae</taxon>
        <taxon>Pseudoscourfieldiales</taxon>
        <taxon>Pycnococcaceae</taxon>
        <taxon>Pycnococcus</taxon>
    </lineage>
</organism>
<dbReference type="GO" id="GO:0005829">
    <property type="term" value="C:cytosol"/>
    <property type="evidence" value="ECO:0007669"/>
    <property type="project" value="TreeGrafter"/>
</dbReference>
<feature type="compositionally biased region" description="Polar residues" evidence="2">
    <location>
        <begin position="377"/>
        <end position="389"/>
    </location>
</feature>
<evidence type="ECO:0000313" key="3">
    <source>
        <dbReference type="EMBL" id="GHP08661.1"/>
    </source>
</evidence>
<dbReference type="PANTHER" id="PTHR43215:SF14">
    <property type="entry name" value="RADIAL SPOKE HEAD 1 HOMOLOG"/>
    <property type="match status" value="1"/>
</dbReference>
<dbReference type="Pfam" id="PF02493">
    <property type="entry name" value="MORN"/>
    <property type="match status" value="3"/>
</dbReference>
<proteinExistence type="predicted"/>
<evidence type="ECO:0000256" key="2">
    <source>
        <dbReference type="SAM" id="MobiDB-lite"/>
    </source>
</evidence>
<keyword evidence="1" id="KW-0677">Repeat</keyword>
<accession>A0A830HT51</accession>
<dbReference type="GO" id="GO:0016020">
    <property type="term" value="C:membrane"/>
    <property type="evidence" value="ECO:0007669"/>
    <property type="project" value="UniProtKB-ARBA"/>
</dbReference>
<protein>
    <submittedName>
        <fullName evidence="3">Phosphatidylinositol-4-phosphate 5-kinase-like protein 1</fullName>
    </submittedName>
</protein>
<comment type="caution">
    <text evidence="3">The sequence shown here is derived from an EMBL/GenBank/DDBJ whole genome shotgun (WGS) entry which is preliminary data.</text>
</comment>
<dbReference type="EMBL" id="BNJQ01000021">
    <property type="protein sequence ID" value="GHP08661.1"/>
    <property type="molecule type" value="Genomic_DNA"/>
</dbReference>
<keyword evidence="3" id="KW-0418">Kinase</keyword>
<dbReference type="SUPFAM" id="SSF82185">
    <property type="entry name" value="Histone H3 K4-specific methyltransferase SET7/9 N-terminal domain"/>
    <property type="match status" value="1"/>
</dbReference>
<dbReference type="SMART" id="SM00698">
    <property type="entry name" value="MORN"/>
    <property type="match status" value="4"/>
</dbReference>
<dbReference type="Gene3D" id="2.20.110.10">
    <property type="entry name" value="Histone H3 K4-specific methyltransferase SET7/9 N-terminal domain"/>
    <property type="match status" value="2"/>
</dbReference>
<dbReference type="InterPro" id="IPR003409">
    <property type="entry name" value="MORN"/>
</dbReference>
<sequence length="680" mass="72173">MGCAASVPAPGGGADTPLGSCGFLNTPLLPQRQVSSTSGSAANGHSNSLAAAGGPGLNAQNLDAHGAPKDGMHSHSHQLKGDHSYAPPSDDRFKTSTTTGSSAAQTSSSEEDVNARRVQTRRGPRTASDMFDGASAAALGARERRGSWSTAPHEAVDLREACVRALASFPTKLIGRGDAHAVALTLSDAVTSAAMQCPPLLAEALLNCSPKVAATIGAVQQVRAYEMSVVQLARVTFSVARALLSLIAKGADKLYTDAVLLGRVIDQANNLRTALTGAVRCVDDFTASGTDLLKRVLAENERSAFAKTDRLLRDPLKQIAFLVGKEEEYVEPSNYAENVITMDELQQMGGVTLDTLKERIQSVHHSNSAPSRILELSPNTSTSTRSLNSQEITARSLRANLLVDLNSPNSHAISITNLSVDEKLPHIQAAIQARERADKARSAAGFAKQALETATEEARIARAQSSPPSAGDDDEMGGDSPTTSSAATAATGAMEAGMSGRGTIQTDTSDYVGGMMIQRMHGHGVLFISEAEDWYYGHFEHGRMQGFGVLYEGGGGTYEGEIMDDDYHGVGVYRFANGERYEGEFASSLFCGYGCYYWPSGERFDGTFRNDKRNGWGVLIDQKGRIHRRGLWSDDIFTTGIDDDSDASSLLTKEDAQMQRDAHPVVSVAGTTAAAAKPPP</sequence>
<dbReference type="OrthoDB" id="270720at2759"/>
<keyword evidence="3" id="KW-0808">Transferase</keyword>
<feature type="compositionally biased region" description="Low complexity" evidence="2">
    <location>
        <begin position="478"/>
        <end position="498"/>
    </location>
</feature>
<evidence type="ECO:0000256" key="1">
    <source>
        <dbReference type="ARBA" id="ARBA00022737"/>
    </source>
</evidence>
<dbReference type="Proteomes" id="UP000660262">
    <property type="component" value="Unassembled WGS sequence"/>
</dbReference>
<dbReference type="PANTHER" id="PTHR43215">
    <property type="entry name" value="RADIAL SPOKE HEAD 1 HOMOLOG"/>
    <property type="match status" value="1"/>
</dbReference>
<dbReference type="AlphaFoldDB" id="A0A830HT51"/>
<feature type="region of interest" description="Disordered" evidence="2">
    <location>
        <begin position="443"/>
        <end position="505"/>
    </location>
</feature>